<reference evidence="1" key="1">
    <citation type="submission" date="2018-05" db="EMBL/GenBank/DDBJ databases">
        <authorList>
            <person name="Lanie J.A."/>
            <person name="Ng W.-L."/>
            <person name="Kazmierczak K.M."/>
            <person name="Andrzejewski T.M."/>
            <person name="Davidsen T.M."/>
            <person name="Wayne K.J."/>
            <person name="Tettelin H."/>
            <person name="Glass J.I."/>
            <person name="Rusch D."/>
            <person name="Podicherti R."/>
            <person name="Tsui H.-C.T."/>
            <person name="Winkler M.E."/>
        </authorList>
    </citation>
    <scope>NUCLEOTIDE SEQUENCE</scope>
</reference>
<name>A0A382RU91_9ZZZZ</name>
<dbReference type="InterPro" id="IPR036410">
    <property type="entry name" value="HSP_DnaJ_Cys-rich_dom_sf"/>
</dbReference>
<dbReference type="AlphaFoldDB" id="A0A382RU91"/>
<dbReference type="SUPFAM" id="SSF57938">
    <property type="entry name" value="DnaJ/Hsp40 cysteine-rich domain"/>
    <property type="match status" value="1"/>
</dbReference>
<organism evidence="1">
    <name type="scientific">marine metagenome</name>
    <dbReference type="NCBI Taxonomy" id="408172"/>
    <lineage>
        <taxon>unclassified sequences</taxon>
        <taxon>metagenomes</taxon>
        <taxon>ecological metagenomes</taxon>
    </lineage>
</organism>
<evidence type="ECO:0000313" key="1">
    <source>
        <dbReference type="EMBL" id="SVD01233.1"/>
    </source>
</evidence>
<accession>A0A382RU91</accession>
<dbReference type="Gene3D" id="6.20.20.10">
    <property type="match status" value="1"/>
</dbReference>
<gene>
    <name evidence="1" type="ORF">METZ01_LOCUS354087</name>
</gene>
<protein>
    <recommendedName>
        <fullName evidence="2">UvrA DNA-binding domain-containing protein</fullName>
    </recommendedName>
</protein>
<feature type="non-terminal residue" evidence="1">
    <location>
        <position position="1"/>
    </location>
</feature>
<proteinExistence type="predicted"/>
<dbReference type="EMBL" id="UINC01124228">
    <property type="protein sequence ID" value="SVD01233.1"/>
    <property type="molecule type" value="Genomic_DNA"/>
</dbReference>
<sequence length="78" mass="8776">SLKQMLISDLKKPCTECEGSGYIAGLDEWGTIQINLRQSCHVCSGRGYNLTELGQDLWKLYKPMVQNLISEALQNKSE</sequence>
<evidence type="ECO:0008006" key="2">
    <source>
        <dbReference type="Google" id="ProtNLM"/>
    </source>
</evidence>